<dbReference type="SMART" id="SM00487">
    <property type="entry name" value="DEXDc"/>
    <property type="match status" value="1"/>
</dbReference>
<evidence type="ECO:0000259" key="1">
    <source>
        <dbReference type="PROSITE" id="PS51192"/>
    </source>
</evidence>
<dbReference type="Pfam" id="PF04851">
    <property type="entry name" value="ResIII"/>
    <property type="match status" value="1"/>
</dbReference>
<dbReference type="RefSeq" id="WP_396945085.1">
    <property type="nucleotide sequence ID" value="NZ_JBIRXV010000001.1"/>
</dbReference>
<dbReference type="InterPro" id="IPR027417">
    <property type="entry name" value="P-loop_NTPase"/>
</dbReference>
<dbReference type="PROSITE" id="PS51192">
    <property type="entry name" value="HELICASE_ATP_BIND_1"/>
    <property type="match status" value="1"/>
</dbReference>
<dbReference type="PANTHER" id="PTHR47396">
    <property type="entry name" value="TYPE I RESTRICTION ENZYME ECOKI R PROTEIN"/>
    <property type="match status" value="1"/>
</dbReference>
<dbReference type="Proteomes" id="UP001611450">
    <property type="component" value="Unassembled WGS sequence"/>
</dbReference>
<dbReference type="SUPFAM" id="SSF52540">
    <property type="entry name" value="P-loop containing nucleoside triphosphate hydrolases"/>
    <property type="match status" value="1"/>
</dbReference>
<sequence length="594" mass="65365">MTQRVSGSQRIVTDLGLSGTGWQAFERTVYRLLAARGYEAVQLAGASGDGGADVIGTLGGKRWLFQVKRWRTPVGPEVVAEVVGACRRYEADVPVIVSLNGFTPSVRAQQVQLIDSGIPLQLWDRRVLLKQAALVPDESLSQRMPERYQLRSYQLQAVNSIMGEFLNGSRSALVVLATGLGKTLVAAEFYRRFGALRPDAQVLVLAHRNELVYQLERAFWPLLPGSVATGVWNGYERPDAELLADLNIVFACVDSVAAAVSSGRSLPAFNLVIVDECHHLGTAAYDVVLSELSAGDGGAFLVGMTATPWRPDGKSLGAWFDFPVVDIDMVRGLREGYLANVDYRMYTDNIDWDALASGLSQTAPVLTPRGINRTLFIDEWDDAVIDRLAEVWQEQASPRAIVFCGTIDHAERMASRINALRFTTAEVIASRTTDGLSVGAATRSRILWDFSDGRIGVLCAVDVLNEGVDVPDVNIVVFQRVTHSRRIFVQQLGRGLRLAPGKDRVIVLDFVSDIRRFAAGLDLQDSLKSSPGDRKPRVRIGNKVSFMRANGEDQQGAQFLREWLGDLRAVEDAGEDIQILRYPPDTALNIIRKR</sequence>
<evidence type="ECO:0000313" key="4">
    <source>
        <dbReference type="Proteomes" id="UP001611450"/>
    </source>
</evidence>
<dbReference type="InterPro" id="IPR011335">
    <property type="entry name" value="Restrct_endonuc-II-like"/>
</dbReference>
<dbReference type="InterPro" id="IPR001650">
    <property type="entry name" value="Helicase_C-like"/>
</dbReference>
<dbReference type="PROSITE" id="PS51194">
    <property type="entry name" value="HELICASE_CTER"/>
    <property type="match status" value="1"/>
</dbReference>
<keyword evidence="3" id="KW-0547">Nucleotide-binding</keyword>
<organism evidence="3 4">
    <name type="scientific">Nocardia beijingensis</name>
    <dbReference type="NCBI Taxonomy" id="95162"/>
    <lineage>
        <taxon>Bacteria</taxon>
        <taxon>Bacillati</taxon>
        <taxon>Actinomycetota</taxon>
        <taxon>Actinomycetes</taxon>
        <taxon>Mycobacteriales</taxon>
        <taxon>Nocardiaceae</taxon>
        <taxon>Nocardia</taxon>
    </lineage>
</organism>
<dbReference type="InterPro" id="IPR007560">
    <property type="entry name" value="Restrct_endonuc_IV_Mrr"/>
</dbReference>
<name>A0ABW7WFX5_9NOCA</name>
<dbReference type="InterPro" id="IPR050742">
    <property type="entry name" value="Helicase_Restrict-Modif_Enz"/>
</dbReference>
<evidence type="ECO:0000313" key="3">
    <source>
        <dbReference type="EMBL" id="MFI2320513.1"/>
    </source>
</evidence>
<protein>
    <submittedName>
        <fullName evidence="3">DEAD/DEAH box helicase family protein</fullName>
    </submittedName>
</protein>
<dbReference type="Pfam" id="PF04471">
    <property type="entry name" value="Mrr_cat"/>
    <property type="match status" value="1"/>
</dbReference>
<keyword evidence="3" id="KW-0378">Hydrolase</keyword>
<dbReference type="Pfam" id="PF00271">
    <property type="entry name" value="Helicase_C"/>
    <property type="match status" value="1"/>
</dbReference>
<dbReference type="GO" id="GO:0004386">
    <property type="term" value="F:helicase activity"/>
    <property type="evidence" value="ECO:0007669"/>
    <property type="project" value="UniProtKB-KW"/>
</dbReference>
<reference evidence="3 4" key="1">
    <citation type="submission" date="2024-10" db="EMBL/GenBank/DDBJ databases">
        <title>The Natural Products Discovery Center: Release of the First 8490 Sequenced Strains for Exploring Actinobacteria Biosynthetic Diversity.</title>
        <authorList>
            <person name="Kalkreuter E."/>
            <person name="Kautsar S.A."/>
            <person name="Yang D."/>
            <person name="Bader C.D."/>
            <person name="Teijaro C.N."/>
            <person name="Fluegel L."/>
            <person name="Davis C.M."/>
            <person name="Simpson J.R."/>
            <person name="Lauterbach L."/>
            <person name="Steele A.D."/>
            <person name="Gui C."/>
            <person name="Meng S."/>
            <person name="Li G."/>
            <person name="Viehrig K."/>
            <person name="Ye F."/>
            <person name="Su P."/>
            <person name="Kiefer A.F."/>
            <person name="Nichols A."/>
            <person name="Cepeda A.J."/>
            <person name="Yan W."/>
            <person name="Fan B."/>
            <person name="Jiang Y."/>
            <person name="Adhikari A."/>
            <person name="Zheng C.-J."/>
            <person name="Schuster L."/>
            <person name="Cowan T.M."/>
            <person name="Smanski M.J."/>
            <person name="Chevrette M.G."/>
            <person name="De Carvalho L.P.S."/>
            <person name="Shen B."/>
        </authorList>
    </citation>
    <scope>NUCLEOTIDE SEQUENCE [LARGE SCALE GENOMIC DNA]</scope>
    <source>
        <strain evidence="3 4">NPDC019626</strain>
    </source>
</reference>
<keyword evidence="3" id="KW-0067">ATP-binding</keyword>
<dbReference type="SUPFAM" id="SSF52980">
    <property type="entry name" value="Restriction endonuclease-like"/>
    <property type="match status" value="1"/>
</dbReference>
<dbReference type="InterPro" id="IPR006935">
    <property type="entry name" value="Helicase/UvrB_N"/>
</dbReference>
<gene>
    <name evidence="3" type="ORF">ACH47G_08490</name>
</gene>
<keyword evidence="4" id="KW-1185">Reference proteome</keyword>
<dbReference type="Gene3D" id="3.40.50.300">
    <property type="entry name" value="P-loop containing nucleotide triphosphate hydrolases"/>
    <property type="match status" value="2"/>
</dbReference>
<evidence type="ECO:0000259" key="2">
    <source>
        <dbReference type="PROSITE" id="PS51194"/>
    </source>
</evidence>
<dbReference type="SMART" id="SM00490">
    <property type="entry name" value="HELICc"/>
    <property type="match status" value="1"/>
</dbReference>
<accession>A0ABW7WFX5</accession>
<dbReference type="PANTHER" id="PTHR47396:SF1">
    <property type="entry name" value="ATP-DEPENDENT HELICASE IRC3-RELATED"/>
    <property type="match status" value="1"/>
</dbReference>
<dbReference type="InterPro" id="IPR014001">
    <property type="entry name" value="Helicase_ATP-bd"/>
</dbReference>
<dbReference type="CDD" id="cd18799">
    <property type="entry name" value="SF2_C_EcoAI-like"/>
    <property type="match status" value="1"/>
</dbReference>
<keyword evidence="3" id="KW-0347">Helicase</keyword>
<dbReference type="Gene3D" id="3.40.1350.10">
    <property type="match status" value="1"/>
</dbReference>
<proteinExistence type="predicted"/>
<dbReference type="InterPro" id="IPR011856">
    <property type="entry name" value="tRNA_endonuc-like_dom_sf"/>
</dbReference>
<comment type="caution">
    <text evidence="3">The sequence shown here is derived from an EMBL/GenBank/DDBJ whole genome shotgun (WGS) entry which is preliminary data.</text>
</comment>
<feature type="domain" description="Helicase ATP-binding" evidence="1">
    <location>
        <begin position="163"/>
        <end position="326"/>
    </location>
</feature>
<dbReference type="EMBL" id="JBIRXV010000001">
    <property type="protein sequence ID" value="MFI2320513.1"/>
    <property type="molecule type" value="Genomic_DNA"/>
</dbReference>
<feature type="domain" description="Helicase C-terminal" evidence="2">
    <location>
        <begin position="384"/>
        <end position="538"/>
    </location>
</feature>